<dbReference type="SUPFAM" id="SSF46785">
    <property type="entry name" value="Winged helix' DNA-binding domain"/>
    <property type="match status" value="1"/>
</dbReference>
<dbReference type="InterPro" id="IPR011711">
    <property type="entry name" value="GntR_C"/>
</dbReference>
<dbReference type="PROSITE" id="PS50949">
    <property type="entry name" value="HTH_GNTR"/>
    <property type="match status" value="1"/>
</dbReference>
<dbReference type="RefSeq" id="WP_368802248.1">
    <property type="nucleotide sequence ID" value="NZ_JAZHFV010000002.1"/>
</dbReference>
<dbReference type="InterPro" id="IPR036388">
    <property type="entry name" value="WH-like_DNA-bd_sf"/>
</dbReference>
<accession>A0ABV3WQS2</accession>
<dbReference type="Gene3D" id="1.20.120.530">
    <property type="entry name" value="GntR ligand-binding domain-like"/>
    <property type="match status" value="1"/>
</dbReference>
<evidence type="ECO:0000313" key="6">
    <source>
        <dbReference type="Proteomes" id="UP001559025"/>
    </source>
</evidence>
<feature type="domain" description="HTH gntR-type" evidence="4">
    <location>
        <begin position="10"/>
        <end position="77"/>
    </location>
</feature>
<dbReference type="Gene3D" id="1.10.10.10">
    <property type="entry name" value="Winged helix-like DNA-binding domain superfamily/Winged helix DNA-binding domain"/>
    <property type="match status" value="1"/>
</dbReference>
<proteinExistence type="predicted"/>
<sequence>MFGRKTQDSDTVVRLIASQLRRDISVGVLAPDTKLKIDELRQRYGGSAHSFREALTLLASEGIVEASAQRGFRVASATQSDLEDISRLRAEIESLGLGWSIKHGDLRWEGEVLAAFHTYSKLCMQTDADRQAFAIEWDEAGRHFHTTLVAACRSPRLIGFQDRLFTQSRRFRYAALVEGSIDLAAETRGLGEVVEATLSRDADRACELLSNQILGALTR</sequence>
<gene>
    <name evidence="5" type="ORF">V1479_06840</name>
</gene>
<dbReference type="InterPro" id="IPR008920">
    <property type="entry name" value="TF_FadR/GntR_C"/>
</dbReference>
<dbReference type="InterPro" id="IPR000524">
    <property type="entry name" value="Tscrpt_reg_HTH_GntR"/>
</dbReference>
<keyword evidence="1" id="KW-0805">Transcription regulation</keyword>
<evidence type="ECO:0000313" key="5">
    <source>
        <dbReference type="EMBL" id="MEX4007013.1"/>
    </source>
</evidence>
<keyword evidence="6" id="KW-1185">Reference proteome</keyword>
<protein>
    <submittedName>
        <fullName evidence="5">GntR family transcriptional regulator</fullName>
    </submittedName>
</protein>
<dbReference type="InterPro" id="IPR036390">
    <property type="entry name" value="WH_DNA-bd_sf"/>
</dbReference>
<evidence type="ECO:0000256" key="1">
    <source>
        <dbReference type="ARBA" id="ARBA00023015"/>
    </source>
</evidence>
<dbReference type="PANTHER" id="PTHR43537">
    <property type="entry name" value="TRANSCRIPTIONAL REGULATOR, GNTR FAMILY"/>
    <property type="match status" value="1"/>
</dbReference>
<evidence type="ECO:0000256" key="3">
    <source>
        <dbReference type="ARBA" id="ARBA00023163"/>
    </source>
</evidence>
<dbReference type="PANTHER" id="PTHR43537:SF20">
    <property type="entry name" value="HTH-TYPE TRANSCRIPTIONAL REPRESSOR GLAR"/>
    <property type="match status" value="1"/>
</dbReference>
<name>A0ABV3WQS2_9HYPH</name>
<dbReference type="Pfam" id="PF00392">
    <property type="entry name" value="GntR"/>
    <property type="match status" value="1"/>
</dbReference>
<dbReference type="SMART" id="SM00895">
    <property type="entry name" value="FCD"/>
    <property type="match status" value="1"/>
</dbReference>
<comment type="caution">
    <text evidence="5">The sequence shown here is derived from an EMBL/GenBank/DDBJ whole genome shotgun (WGS) entry which is preliminary data.</text>
</comment>
<dbReference type="SUPFAM" id="SSF48008">
    <property type="entry name" value="GntR ligand-binding domain-like"/>
    <property type="match status" value="1"/>
</dbReference>
<keyword evidence="2" id="KW-0238">DNA-binding</keyword>
<reference evidence="5 6" key="1">
    <citation type="submission" date="2024-01" db="EMBL/GenBank/DDBJ databases">
        <title>New evidence supports the origin of RcGTA from prophage.</title>
        <authorList>
            <person name="Xu Y."/>
            <person name="Liu B."/>
            <person name="Chen F."/>
        </authorList>
    </citation>
    <scope>NUCLEOTIDE SEQUENCE [LARGE SCALE GENOMIC DNA]</scope>
    <source>
        <strain evidence="5 6">CBW1107-2</strain>
    </source>
</reference>
<dbReference type="Pfam" id="PF07729">
    <property type="entry name" value="FCD"/>
    <property type="match status" value="1"/>
</dbReference>
<dbReference type="EMBL" id="JAZHFV010000002">
    <property type="protein sequence ID" value="MEX4007013.1"/>
    <property type="molecule type" value="Genomic_DNA"/>
</dbReference>
<dbReference type="Proteomes" id="UP001559025">
    <property type="component" value="Unassembled WGS sequence"/>
</dbReference>
<dbReference type="SMART" id="SM00345">
    <property type="entry name" value="HTH_GNTR"/>
    <property type="match status" value="1"/>
</dbReference>
<evidence type="ECO:0000259" key="4">
    <source>
        <dbReference type="PROSITE" id="PS50949"/>
    </source>
</evidence>
<evidence type="ECO:0000256" key="2">
    <source>
        <dbReference type="ARBA" id="ARBA00023125"/>
    </source>
</evidence>
<keyword evidence="3" id="KW-0804">Transcription</keyword>
<organism evidence="5 6">
    <name type="scientific">Neoaquamicrobium sediminum</name>
    <dbReference type="NCBI Taxonomy" id="1849104"/>
    <lineage>
        <taxon>Bacteria</taxon>
        <taxon>Pseudomonadati</taxon>
        <taxon>Pseudomonadota</taxon>
        <taxon>Alphaproteobacteria</taxon>
        <taxon>Hyphomicrobiales</taxon>
        <taxon>Phyllobacteriaceae</taxon>
        <taxon>Neoaquamicrobium</taxon>
    </lineage>
</organism>